<evidence type="ECO:0000313" key="2">
    <source>
        <dbReference type="Proteomes" id="UP001362999"/>
    </source>
</evidence>
<sequence>MSTAATLRQQVSDLTSTISHQRRLLEDWETQLKDLQKQLDSISYPVLTLPPEITSEIFVHCLPVKRDHDVVNVDEAPLLLTRVCSVWRKIAISTPALWTTFQVKLDGSDDLPELSKIAQSWFKRSKSCPVSVKISGPVADNASFSRFVKILTKQAPKICSLELRTGADDYEAIESKISGAVDLSILQALSIRLSDPDDSIDAEAIAMFQNAPLLQDVCISDVPDPASYLLLPWQQLTTFTGELFSVPACWEVMRLMPNLINCSLSVFTEGHTADAFESISLLNLQHLTLFESTDIDAPASTDIIEFLATPALQTLEVNGVEDFDSTVFVSFLKRSSPPLQKLVLRAREFDPLLLFTSPAFFNLVLSELEIWKPSSDFVIILCQLLGKSRSGTTLPQLRKLSFLSCPRFSENEEDAEMDEILRIAAEPITQRMEMVAGCVQLQSFRLVEEKVKGIYYLTRYSEDAIAPFRALKLSGKDIYVGTEEISTFDFE</sequence>
<comment type="caution">
    <text evidence="1">The sequence shown here is derived from an EMBL/GenBank/DDBJ whole genome shotgun (WGS) entry which is preliminary data.</text>
</comment>
<evidence type="ECO:0000313" key="1">
    <source>
        <dbReference type="EMBL" id="KAK7062135.1"/>
    </source>
</evidence>
<proteinExistence type="predicted"/>
<reference evidence="1 2" key="1">
    <citation type="journal article" date="2024" name="J Genomics">
        <title>Draft genome sequencing and assembly of Favolaschia claudopus CIRM-BRFM 2984 isolated from oak limbs.</title>
        <authorList>
            <person name="Navarro D."/>
            <person name="Drula E."/>
            <person name="Chaduli D."/>
            <person name="Cazenave R."/>
            <person name="Ahrendt S."/>
            <person name="Wang J."/>
            <person name="Lipzen A."/>
            <person name="Daum C."/>
            <person name="Barry K."/>
            <person name="Grigoriev I.V."/>
            <person name="Favel A."/>
            <person name="Rosso M.N."/>
            <person name="Martin F."/>
        </authorList>
    </citation>
    <scope>NUCLEOTIDE SEQUENCE [LARGE SCALE GENOMIC DNA]</scope>
    <source>
        <strain evidence="1 2">CIRM-BRFM 2984</strain>
    </source>
</reference>
<keyword evidence="2" id="KW-1185">Reference proteome</keyword>
<dbReference type="AlphaFoldDB" id="A0AAW0EDB1"/>
<name>A0AAW0EDB1_9AGAR</name>
<protein>
    <submittedName>
        <fullName evidence="1">F-box domain-containing protein</fullName>
    </submittedName>
</protein>
<dbReference type="Gene3D" id="1.20.1280.50">
    <property type="match status" value="1"/>
</dbReference>
<accession>A0AAW0EDB1</accession>
<organism evidence="1 2">
    <name type="scientific">Favolaschia claudopus</name>
    <dbReference type="NCBI Taxonomy" id="2862362"/>
    <lineage>
        <taxon>Eukaryota</taxon>
        <taxon>Fungi</taxon>
        <taxon>Dikarya</taxon>
        <taxon>Basidiomycota</taxon>
        <taxon>Agaricomycotina</taxon>
        <taxon>Agaricomycetes</taxon>
        <taxon>Agaricomycetidae</taxon>
        <taxon>Agaricales</taxon>
        <taxon>Marasmiineae</taxon>
        <taxon>Mycenaceae</taxon>
        <taxon>Favolaschia</taxon>
    </lineage>
</organism>
<dbReference type="SUPFAM" id="SSF52047">
    <property type="entry name" value="RNI-like"/>
    <property type="match status" value="1"/>
</dbReference>
<dbReference type="EMBL" id="JAWWNJ010000002">
    <property type="protein sequence ID" value="KAK7062135.1"/>
    <property type="molecule type" value="Genomic_DNA"/>
</dbReference>
<dbReference type="Gene3D" id="3.80.10.10">
    <property type="entry name" value="Ribonuclease Inhibitor"/>
    <property type="match status" value="1"/>
</dbReference>
<dbReference type="Proteomes" id="UP001362999">
    <property type="component" value="Unassembled WGS sequence"/>
</dbReference>
<dbReference type="InterPro" id="IPR032675">
    <property type="entry name" value="LRR_dom_sf"/>
</dbReference>
<gene>
    <name evidence="1" type="ORF">R3P38DRAFT_3167134</name>
</gene>